<dbReference type="EMBL" id="AKFS01000269">
    <property type="protein sequence ID" value="EJF37963.1"/>
    <property type="molecule type" value="Genomic_DNA"/>
</dbReference>
<feature type="region of interest" description="Disordered" evidence="1">
    <location>
        <begin position="668"/>
        <end position="796"/>
    </location>
</feature>
<feature type="compositionally biased region" description="Basic and acidic residues" evidence="1">
    <location>
        <begin position="506"/>
        <end position="516"/>
    </location>
</feature>
<feature type="compositionally biased region" description="Low complexity" evidence="1">
    <location>
        <begin position="706"/>
        <end position="716"/>
    </location>
</feature>
<feature type="compositionally biased region" description="Basic and acidic residues" evidence="1">
    <location>
        <begin position="11"/>
        <end position="30"/>
    </location>
</feature>
<feature type="compositionally biased region" description="Low complexity" evidence="1">
    <location>
        <begin position="387"/>
        <end position="406"/>
    </location>
</feature>
<keyword evidence="2" id="KW-0812">Transmembrane</keyword>
<feature type="transmembrane region" description="Helical" evidence="2">
    <location>
        <begin position="885"/>
        <end position="904"/>
    </location>
</feature>
<protein>
    <submittedName>
        <fullName evidence="3">Uncharacterized protein</fullName>
    </submittedName>
</protein>
<feature type="compositionally biased region" description="Pro residues" evidence="1">
    <location>
        <begin position="470"/>
        <end position="493"/>
    </location>
</feature>
<dbReference type="PATRIC" id="fig|1125717.3.peg.1681"/>
<feature type="compositionally biased region" description="Pro residues" evidence="1">
    <location>
        <begin position="345"/>
        <end position="354"/>
    </location>
</feature>
<feature type="compositionally biased region" description="Low complexity" evidence="1">
    <location>
        <begin position="181"/>
        <end position="197"/>
    </location>
</feature>
<feature type="compositionally biased region" description="Low complexity" evidence="1">
    <location>
        <begin position="132"/>
        <end position="146"/>
    </location>
</feature>
<feature type="transmembrane region" description="Helical" evidence="2">
    <location>
        <begin position="858"/>
        <end position="878"/>
    </location>
</feature>
<dbReference type="Proteomes" id="UP000004578">
    <property type="component" value="Unassembled WGS sequence"/>
</dbReference>
<dbReference type="RefSeq" id="WP_005871960.1">
    <property type="nucleotide sequence ID" value="NZ_AKFS01000269.1"/>
</dbReference>
<proteinExistence type="predicted"/>
<accession>J1GYE0</accession>
<reference evidence="3 4" key="1">
    <citation type="submission" date="2012-05" db="EMBL/GenBank/DDBJ databases">
        <authorList>
            <person name="Harkins D.M."/>
            <person name="Madupu R."/>
            <person name="Durkin A.S."/>
            <person name="Torralba M."/>
            <person name="Methe B."/>
            <person name="Sutton G.G."/>
            <person name="Nelson K.E."/>
        </authorList>
    </citation>
    <scope>NUCLEOTIDE SEQUENCE [LARGE SCALE GENOMIC DNA]</scope>
    <source>
        <strain evidence="3 4">F0490</strain>
    </source>
</reference>
<dbReference type="AlphaFoldDB" id="J1GYE0"/>
<feature type="region of interest" description="Disordered" evidence="1">
    <location>
        <begin position="1"/>
        <end position="30"/>
    </location>
</feature>
<feature type="transmembrane region" description="Helical" evidence="2">
    <location>
        <begin position="819"/>
        <end position="838"/>
    </location>
</feature>
<evidence type="ECO:0000313" key="3">
    <source>
        <dbReference type="EMBL" id="EJF37963.1"/>
    </source>
</evidence>
<keyword evidence="2" id="KW-1133">Transmembrane helix</keyword>
<feature type="region of interest" description="Disordered" evidence="1">
    <location>
        <begin position="974"/>
        <end position="998"/>
    </location>
</feature>
<evidence type="ECO:0000256" key="1">
    <source>
        <dbReference type="SAM" id="MobiDB-lite"/>
    </source>
</evidence>
<organism evidence="3 4">
    <name type="scientific">Schaalia georgiae F0490</name>
    <dbReference type="NCBI Taxonomy" id="1125717"/>
    <lineage>
        <taxon>Bacteria</taxon>
        <taxon>Bacillati</taxon>
        <taxon>Actinomycetota</taxon>
        <taxon>Actinomycetes</taxon>
        <taxon>Actinomycetales</taxon>
        <taxon>Actinomycetaceae</taxon>
        <taxon>Schaalia</taxon>
    </lineage>
</organism>
<keyword evidence="4" id="KW-1185">Reference proteome</keyword>
<comment type="caution">
    <text evidence="3">The sequence shown here is derived from an EMBL/GenBank/DDBJ whole genome shotgun (WGS) entry which is preliminary data.</text>
</comment>
<evidence type="ECO:0000256" key="2">
    <source>
        <dbReference type="SAM" id="Phobius"/>
    </source>
</evidence>
<feature type="region of interest" description="Disordered" evidence="1">
    <location>
        <begin position="67"/>
        <end position="654"/>
    </location>
</feature>
<feature type="compositionally biased region" description="Basic and acidic residues" evidence="1">
    <location>
        <begin position="454"/>
        <end position="469"/>
    </location>
</feature>
<feature type="compositionally biased region" description="Low complexity" evidence="1">
    <location>
        <begin position="541"/>
        <end position="554"/>
    </location>
</feature>
<feature type="compositionally biased region" description="Low complexity" evidence="1">
    <location>
        <begin position="211"/>
        <end position="242"/>
    </location>
</feature>
<feature type="compositionally biased region" description="Basic and acidic residues" evidence="1">
    <location>
        <begin position="527"/>
        <end position="540"/>
    </location>
</feature>
<name>J1GYE0_9ACTO</name>
<keyword evidence="2" id="KW-0472">Membrane</keyword>
<gene>
    <name evidence="3" type="ORF">HMPREF1317_1780</name>
</gene>
<sequence length="998" mass="101331">MSENESPDAEASQHPRPDDWAVDRGRDHALTGEEIELPGAEYGDAADIVGLSSVPVVTGEIEAVSVGARRSSNPNVGPLQPKIEDRISTGEIPVAPVPSASEIPVVPPPGAGADSEPDAGPRDSGVSGRDPSAASALEAGAASEAAQEQKEVPEGAGAEGRSGDSSGLGGPVPSDGPSKEPGSAHSPGPGAPDASPDGVDEGPAPTPAPEAPSGSAPAPKAESAPSPEPASNADAPDPADAAFPPPSPSDTRSTQDTIISDHPLVPRSAAEAGKGRDAGKDTGAAEAPGTVKGAGGAEPEDAPPAPATGGSDHDGAGNAPKGTPDSSAPTTEPPAAPRGVDDAPAPAPQPPAPAPSADGEPPEPPRSAAQPPAAPEGADSPAPTTEPSAGADRAPAPAAQPPAASEGADEAPSPHGRARHGIPLPEEHAGAQRPKRRSWLFSSRAAQEPPAPEEAEHAAGERAGERAEEPPAPPLPEQPEVPEPPVGTGPAEPPRADSDGAPSAPESERAGERAEEPPAPPLPEGPKSAEKPKDEHREEPPSAAEDAPSASPSPWSVLPPGAPRRSRRRGVSEAPAKDSEESSATAAPDADAESPRAPGGAGRNKPPTPPATRMSRRARLGWDQPAPAPRPAPEPAAEEPAVSEEKSAYPTAAYSDEIRYPTAYSAGAAYPGARSDEDSAQADDATGTAEDTDFRGGAGADDSRSAHSSWPSSPLPVAGSPGGQSSSWNDEMTRTYWHSPEEVESEPVRAEPDIDETGVIAPTRRSLLSSDEEEPPAPTPEKAEEEAEEFEESPRAASLDDAIFEGTTVKAELPNRSRAHWVGLVAFAIGVPLAWFLAADAGARMTLADNAPMVTGTASFLALGELLGALAFSVLLIASARQSSLGAWAVGGLFTLIGLPWVLVPGLTATAMFPVMSALQSSGAVGANLQHHLQASGYSGRLLLIGVVLIGLGYVSHTTRRIGRAEEARRAEVERVNPSGAHFTSRERRRAHRAEGKR</sequence>
<evidence type="ECO:0000313" key="4">
    <source>
        <dbReference type="Proteomes" id="UP000004578"/>
    </source>
</evidence>